<dbReference type="SMART" id="SM00343">
    <property type="entry name" value="ZnF_C2HC"/>
    <property type="match status" value="1"/>
</dbReference>
<feature type="domain" description="CCHC-type" evidence="2">
    <location>
        <begin position="71"/>
        <end position="84"/>
    </location>
</feature>
<dbReference type="Gene3D" id="4.10.60.10">
    <property type="entry name" value="Zinc finger, CCHC-type"/>
    <property type="match status" value="1"/>
</dbReference>
<evidence type="ECO:0000259" key="2">
    <source>
        <dbReference type="PROSITE" id="PS50158"/>
    </source>
</evidence>
<keyword evidence="1" id="KW-0479">Metal-binding</keyword>
<name>A0A1C7MXA4_9FUNG</name>
<dbReference type="PROSITE" id="PS50158">
    <property type="entry name" value="ZF_CCHC"/>
    <property type="match status" value="1"/>
</dbReference>
<accession>A0A1C7MXA4</accession>
<evidence type="ECO:0000313" key="4">
    <source>
        <dbReference type="Proteomes" id="UP000093000"/>
    </source>
</evidence>
<proteinExistence type="predicted"/>
<protein>
    <recommendedName>
        <fullName evidence="2">CCHC-type domain-containing protein</fullName>
    </recommendedName>
</protein>
<evidence type="ECO:0000313" key="3">
    <source>
        <dbReference type="EMBL" id="OBZ81076.1"/>
    </source>
</evidence>
<dbReference type="AlphaFoldDB" id="A0A1C7MXA4"/>
<keyword evidence="1" id="KW-0863">Zinc-finger</keyword>
<sequence>MRRAIVYRGPTTYAAAVDICIEVETDFLYDNSDPIVKTLNEVVQQNYQSKEKSYNGNKKYGKEKGKEKRTCFHCKKVGHLKRDCWLIKKQNDRHHNSQEVEDIAAQTAEDMDDNINIFEHLLDNNQQEQADQPGRNWMKLPI</sequence>
<comment type="caution">
    <text evidence="3">The sequence shown here is derived from an EMBL/GenBank/DDBJ whole genome shotgun (WGS) entry which is preliminary data.</text>
</comment>
<organism evidence="3 4">
    <name type="scientific">Choanephora cucurbitarum</name>
    <dbReference type="NCBI Taxonomy" id="101091"/>
    <lineage>
        <taxon>Eukaryota</taxon>
        <taxon>Fungi</taxon>
        <taxon>Fungi incertae sedis</taxon>
        <taxon>Mucoromycota</taxon>
        <taxon>Mucoromycotina</taxon>
        <taxon>Mucoromycetes</taxon>
        <taxon>Mucorales</taxon>
        <taxon>Mucorineae</taxon>
        <taxon>Choanephoraceae</taxon>
        <taxon>Choanephoroideae</taxon>
        <taxon>Choanephora</taxon>
    </lineage>
</organism>
<dbReference type="EMBL" id="LUGH01001472">
    <property type="protein sequence ID" value="OBZ81076.1"/>
    <property type="molecule type" value="Genomic_DNA"/>
</dbReference>
<dbReference type="InterPro" id="IPR001878">
    <property type="entry name" value="Znf_CCHC"/>
</dbReference>
<dbReference type="GO" id="GO:0003676">
    <property type="term" value="F:nucleic acid binding"/>
    <property type="evidence" value="ECO:0007669"/>
    <property type="project" value="InterPro"/>
</dbReference>
<dbReference type="Proteomes" id="UP000093000">
    <property type="component" value="Unassembled WGS sequence"/>
</dbReference>
<dbReference type="SUPFAM" id="SSF57756">
    <property type="entry name" value="Retrovirus zinc finger-like domains"/>
    <property type="match status" value="1"/>
</dbReference>
<keyword evidence="4" id="KW-1185">Reference proteome</keyword>
<dbReference type="Pfam" id="PF00098">
    <property type="entry name" value="zf-CCHC"/>
    <property type="match status" value="1"/>
</dbReference>
<reference evidence="3 4" key="1">
    <citation type="submission" date="2016-03" db="EMBL/GenBank/DDBJ databases">
        <title>Choanephora cucurbitarum.</title>
        <authorList>
            <person name="Min B."/>
            <person name="Park H."/>
            <person name="Park J.-H."/>
            <person name="Shin H.-D."/>
            <person name="Choi I.-G."/>
        </authorList>
    </citation>
    <scope>NUCLEOTIDE SEQUENCE [LARGE SCALE GENOMIC DNA]</scope>
    <source>
        <strain evidence="3 4">KUS-F28377</strain>
    </source>
</reference>
<dbReference type="OrthoDB" id="8029976at2759"/>
<gene>
    <name evidence="3" type="ORF">A0J61_10874</name>
</gene>
<dbReference type="InParanoid" id="A0A1C7MXA4"/>
<keyword evidence="1" id="KW-0862">Zinc</keyword>
<dbReference type="InterPro" id="IPR036875">
    <property type="entry name" value="Znf_CCHC_sf"/>
</dbReference>
<evidence type="ECO:0000256" key="1">
    <source>
        <dbReference type="PROSITE-ProRule" id="PRU00047"/>
    </source>
</evidence>
<dbReference type="GO" id="GO:0008270">
    <property type="term" value="F:zinc ion binding"/>
    <property type="evidence" value="ECO:0007669"/>
    <property type="project" value="UniProtKB-KW"/>
</dbReference>